<dbReference type="PANTHER" id="PTHR11019">
    <property type="entry name" value="HTH-TYPE TRANSCRIPTIONAL REGULATOR NIMR"/>
    <property type="match status" value="1"/>
</dbReference>
<dbReference type="SMART" id="SM00342">
    <property type="entry name" value="HTH_ARAC"/>
    <property type="match status" value="1"/>
</dbReference>
<keyword evidence="3" id="KW-1185">Reference proteome</keyword>
<dbReference type="GO" id="GO:0003700">
    <property type="term" value="F:DNA-binding transcription factor activity"/>
    <property type="evidence" value="ECO:0007669"/>
    <property type="project" value="InterPro"/>
</dbReference>
<dbReference type="STRING" id="156980.SAMN04489745_1912"/>
<dbReference type="InterPro" id="IPR014710">
    <property type="entry name" value="RmlC-like_jellyroll"/>
</dbReference>
<dbReference type="RefSeq" id="WP_217640447.1">
    <property type="nucleotide sequence ID" value="NZ_FNSN01000003.1"/>
</dbReference>
<name>A0A1H4P9W0_9MICC</name>
<feature type="domain" description="HTH araC/xylS-type" evidence="1">
    <location>
        <begin position="143"/>
        <end position="241"/>
    </location>
</feature>
<dbReference type="AlphaFoldDB" id="A0A1H4P9W0"/>
<gene>
    <name evidence="2" type="ORF">SAMN04489745_1912</name>
</gene>
<dbReference type="InterPro" id="IPR011051">
    <property type="entry name" value="RmlC_Cupin_sf"/>
</dbReference>
<proteinExistence type="predicted"/>
<dbReference type="PROSITE" id="PS01124">
    <property type="entry name" value="HTH_ARAC_FAMILY_2"/>
    <property type="match status" value="1"/>
</dbReference>
<dbReference type="GO" id="GO:0043565">
    <property type="term" value="F:sequence-specific DNA binding"/>
    <property type="evidence" value="ECO:0007669"/>
    <property type="project" value="InterPro"/>
</dbReference>
<sequence length="246" mass="26207">MTRAMTNLKHLVPENSVRFIGHATHSHEEPHLIHVAVGAAHLDVAGEAVTLHARESLWLAPRVPHAARYEPGSLVLGPFLSPGTVPPTPVYRLGHLPALTTVMTTILGVAPQTSEQVAHLRSALDEILTDLVTEHFALNRPRHPVGAAIAREAAISHETLGAIAARHGISARQVQRIFADETGFPFHRWRVRARLNAALARLRAGESVTRAATAAGFGTRSGLLKALSRETGGPAGPLLNSLTGPA</sequence>
<dbReference type="Gene3D" id="2.60.120.10">
    <property type="entry name" value="Jelly Rolls"/>
    <property type="match status" value="1"/>
</dbReference>
<accession>A0A1H4P9W0</accession>
<organism evidence="2 3">
    <name type="scientific">Arthrobacter woluwensis</name>
    <dbReference type="NCBI Taxonomy" id="156980"/>
    <lineage>
        <taxon>Bacteria</taxon>
        <taxon>Bacillati</taxon>
        <taxon>Actinomycetota</taxon>
        <taxon>Actinomycetes</taxon>
        <taxon>Micrococcales</taxon>
        <taxon>Micrococcaceae</taxon>
        <taxon>Arthrobacter</taxon>
    </lineage>
</organism>
<reference evidence="2 3" key="1">
    <citation type="submission" date="2016-10" db="EMBL/GenBank/DDBJ databases">
        <authorList>
            <person name="de Groot N.N."/>
        </authorList>
    </citation>
    <scope>NUCLEOTIDE SEQUENCE [LARGE SCALE GENOMIC DNA]</scope>
    <source>
        <strain evidence="2 3">DSM 10495</strain>
    </source>
</reference>
<dbReference type="PANTHER" id="PTHR11019:SF159">
    <property type="entry name" value="TRANSCRIPTIONAL REGULATOR-RELATED"/>
    <property type="match status" value="1"/>
</dbReference>
<dbReference type="InterPro" id="IPR018060">
    <property type="entry name" value="HTH_AraC"/>
</dbReference>
<dbReference type="Pfam" id="PF12833">
    <property type="entry name" value="HTH_18"/>
    <property type="match status" value="1"/>
</dbReference>
<dbReference type="SUPFAM" id="SSF51182">
    <property type="entry name" value="RmlC-like cupins"/>
    <property type="match status" value="1"/>
</dbReference>
<dbReference type="Proteomes" id="UP000182652">
    <property type="component" value="Unassembled WGS sequence"/>
</dbReference>
<dbReference type="Gene3D" id="1.10.10.60">
    <property type="entry name" value="Homeodomain-like"/>
    <property type="match status" value="1"/>
</dbReference>
<evidence type="ECO:0000313" key="2">
    <source>
        <dbReference type="EMBL" id="SEC04018.1"/>
    </source>
</evidence>
<protein>
    <submittedName>
        <fullName evidence="2">Helix-turn-helix domain-containing protein</fullName>
    </submittedName>
</protein>
<dbReference type="EMBL" id="FNSN01000003">
    <property type="protein sequence ID" value="SEC04018.1"/>
    <property type="molecule type" value="Genomic_DNA"/>
</dbReference>
<evidence type="ECO:0000313" key="3">
    <source>
        <dbReference type="Proteomes" id="UP000182652"/>
    </source>
</evidence>
<evidence type="ECO:0000259" key="1">
    <source>
        <dbReference type="PROSITE" id="PS01124"/>
    </source>
</evidence>